<dbReference type="InterPro" id="IPR008253">
    <property type="entry name" value="Marvel"/>
</dbReference>
<dbReference type="Pfam" id="PF01284">
    <property type="entry name" value="MARVEL"/>
    <property type="match status" value="1"/>
</dbReference>
<feature type="compositionally biased region" description="Polar residues" evidence="5">
    <location>
        <begin position="203"/>
        <end position="217"/>
    </location>
</feature>
<evidence type="ECO:0000256" key="2">
    <source>
        <dbReference type="ARBA" id="ARBA00022692"/>
    </source>
</evidence>
<feature type="transmembrane region" description="Helical" evidence="6">
    <location>
        <begin position="71"/>
        <end position="93"/>
    </location>
</feature>
<feature type="domain" description="MARVEL" evidence="7">
    <location>
        <begin position="12"/>
        <end position="155"/>
    </location>
</feature>
<keyword evidence="3 6" id="KW-1133">Transmembrane helix</keyword>
<feature type="transmembrane region" description="Helical" evidence="6">
    <location>
        <begin position="48"/>
        <end position="65"/>
    </location>
</feature>
<dbReference type="OrthoDB" id="4074965at2759"/>
<evidence type="ECO:0000256" key="3">
    <source>
        <dbReference type="ARBA" id="ARBA00022989"/>
    </source>
</evidence>
<comment type="subcellular location">
    <subcellularLocation>
        <location evidence="1">Membrane</location>
        <topology evidence="1">Multi-pass membrane protein</topology>
    </subcellularLocation>
</comment>
<dbReference type="PANTHER" id="PTHR39608">
    <property type="entry name" value="INTEGRAL MEMBRANE PROTEIN (AFU_ORTHOLOGUE AFUA_5G08640)"/>
    <property type="match status" value="1"/>
</dbReference>
<evidence type="ECO:0000256" key="1">
    <source>
        <dbReference type="ARBA" id="ARBA00004141"/>
    </source>
</evidence>
<dbReference type="EMBL" id="JAGPNK010000009">
    <property type="protein sequence ID" value="KAH7313926.1"/>
    <property type="molecule type" value="Genomic_DNA"/>
</dbReference>
<name>A0A8K0SP36_9HYPO</name>
<dbReference type="Proteomes" id="UP000813444">
    <property type="component" value="Unassembled WGS sequence"/>
</dbReference>
<proteinExistence type="predicted"/>
<dbReference type="PANTHER" id="PTHR39608:SF1">
    <property type="entry name" value="INTEGRAL MEMBRANE PROTEIN (AFU_ORTHOLOGUE AFUA_5G08640)"/>
    <property type="match status" value="1"/>
</dbReference>
<accession>A0A8K0SP36</accession>
<keyword evidence="2 6" id="KW-0812">Transmembrane</keyword>
<protein>
    <recommendedName>
        <fullName evidence="7">MARVEL domain-containing protein</fullName>
    </recommendedName>
</protein>
<dbReference type="GO" id="GO:0016020">
    <property type="term" value="C:membrane"/>
    <property type="evidence" value="ECO:0007669"/>
    <property type="project" value="UniProtKB-SubCell"/>
</dbReference>
<evidence type="ECO:0000313" key="9">
    <source>
        <dbReference type="Proteomes" id="UP000813444"/>
    </source>
</evidence>
<feature type="transmembrane region" description="Helical" evidence="6">
    <location>
        <begin position="140"/>
        <end position="162"/>
    </location>
</feature>
<evidence type="ECO:0000256" key="4">
    <source>
        <dbReference type="ARBA" id="ARBA00023136"/>
    </source>
</evidence>
<reference evidence="8" key="1">
    <citation type="journal article" date="2021" name="Nat. Commun.">
        <title>Genetic determinants of endophytism in the Arabidopsis root mycobiome.</title>
        <authorList>
            <person name="Mesny F."/>
            <person name="Miyauchi S."/>
            <person name="Thiergart T."/>
            <person name="Pickel B."/>
            <person name="Atanasova L."/>
            <person name="Karlsson M."/>
            <person name="Huettel B."/>
            <person name="Barry K.W."/>
            <person name="Haridas S."/>
            <person name="Chen C."/>
            <person name="Bauer D."/>
            <person name="Andreopoulos W."/>
            <person name="Pangilinan J."/>
            <person name="LaButti K."/>
            <person name="Riley R."/>
            <person name="Lipzen A."/>
            <person name="Clum A."/>
            <person name="Drula E."/>
            <person name="Henrissat B."/>
            <person name="Kohler A."/>
            <person name="Grigoriev I.V."/>
            <person name="Martin F.M."/>
            <person name="Hacquard S."/>
        </authorList>
    </citation>
    <scope>NUCLEOTIDE SEQUENCE</scope>
    <source>
        <strain evidence="8">MPI-CAGE-CH-0235</strain>
    </source>
</reference>
<keyword evidence="4 6" id="KW-0472">Membrane</keyword>
<evidence type="ECO:0000259" key="7">
    <source>
        <dbReference type="Pfam" id="PF01284"/>
    </source>
</evidence>
<gene>
    <name evidence="8" type="ORF">B0I35DRAFT_436114</name>
</gene>
<sequence length="217" mass="24713">MARTGTAHKVVSVLLRFGEFACAVIVLGILSRFCYLLSISQADADGRIVYAMVVASIGIVYSILFCLPIKYLFFGFPLDWVLFVMWLVAYCLLQTRTHTHACSADWYYNYWGYYWGWSWRYGPVGRVRVDGAGCGEWRAVLAFSFIAWVLHLTSGFLGIYVFHEYIDVAETKHEIKQQTEKLKRHPPQENGYGRQTDARRDSPVSQPSEATVPASTV</sequence>
<organism evidence="8 9">
    <name type="scientific">Stachybotrys elegans</name>
    <dbReference type="NCBI Taxonomy" id="80388"/>
    <lineage>
        <taxon>Eukaryota</taxon>
        <taxon>Fungi</taxon>
        <taxon>Dikarya</taxon>
        <taxon>Ascomycota</taxon>
        <taxon>Pezizomycotina</taxon>
        <taxon>Sordariomycetes</taxon>
        <taxon>Hypocreomycetidae</taxon>
        <taxon>Hypocreales</taxon>
        <taxon>Stachybotryaceae</taxon>
        <taxon>Stachybotrys</taxon>
    </lineage>
</organism>
<evidence type="ECO:0000313" key="8">
    <source>
        <dbReference type="EMBL" id="KAH7313926.1"/>
    </source>
</evidence>
<dbReference type="AlphaFoldDB" id="A0A8K0SP36"/>
<evidence type="ECO:0000256" key="5">
    <source>
        <dbReference type="SAM" id="MobiDB-lite"/>
    </source>
</evidence>
<evidence type="ECO:0000256" key="6">
    <source>
        <dbReference type="SAM" id="Phobius"/>
    </source>
</evidence>
<feature type="region of interest" description="Disordered" evidence="5">
    <location>
        <begin position="177"/>
        <end position="217"/>
    </location>
</feature>
<feature type="transmembrane region" description="Helical" evidence="6">
    <location>
        <begin position="13"/>
        <end position="36"/>
    </location>
</feature>
<keyword evidence="9" id="KW-1185">Reference proteome</keyword>
<comment type="caution">
    <text evidence="8">The sequence shown here is derived from an EMBL/GenBank/DDBJ whole genome shotgun (WGS) entry which is preliminary data.</text>
</comment>